<evidence type="ECO:0000256" key="1">
    <source>
        <dbReference type="SAM" id="Phobius"/>
    </source>
</evidence>
<organism evidence="2 3">
    <name type="scientific">Bacillus phage Leo2</name>
    <dbReference type="NCBI Taxonomy" id="1815973"/>
    <lineage>
        <taxon>Viruses</taxon>
        <taxon>Duplodnaviria</taxon>
        <taxon>Heunggongvirae</taxon>
        <taxon>Uroviricota</taxon>
        <taxon>Caudoviricetes</taxon>
        <taxon>Ehrlichviridae</taxon>
        <taxon>Andromedavirus</taxon>
        <taxon>Andromedavirus leo2</taxon>
    </lineage>
</organism>
<keyword evidence="1" id="KW-0472">Membrane</keyword>
<evidence type="ECO:0000313" key="3">
    <source>
        <dbReference type="Proteomes" id="UP000223773"/>
    </source>
</evidence>
<gene>
    <name evidence="2" type="ORF">LEO2_48</name>
</gene>
<dbReference type="EMBL" id="KU836751">
    <property type="protein sequence ID" value="AMR60087.1"/>
    <property type="molecule type" value="Genomic_DNA"/>
</dbReference>
<name>A0A1S5QTR0_9CAUD</name>
<evidence type="ECO:0000313" key="2">
    <source>
        <dbReference type="EMBL" id="AMR60087.1"/>
    </source>
</evidence>
<keyword evidence="1" id="KW-1133">Transmembrane helix</keyword>
<feature type="transmembrane region" description="Helical" evidence="1">
    <location>
        <begin position="6"/>
        <end position="26"/>
    </location>
</feature>
<keyword evidence="1" id="KW-0812">Transmembrane</keyword>
<dbReference type="Proteomes" id="UP000223773">
    <property type="component" value="Segment"/>
</dbReference>
<feature type="transmembrane region" description="Helical" evidence="1">
    <location>
        <begin position="33"/>
        <end position="51"/>
    </location>
</feature>
<reference evidence="3" key="1">
    <citation type="submission" date="2016-02" db="EMBL/GenBank/DDBJ databases">
        <authorList>
            <person name="Morales N."/>
            <person name="Badran S."/>
            <person name="Schick P."/>
            <person name="Jacoby B."/>
            <person name="Reddi K."/>
            <person name="Villella W."/>
            <person name="Sanders E.R."/>
            <person name="Lorenz T.C."/>
        </authorList>
    </citation>
    <scope>NUCLEOTIDE SEQUENCE [LARGE SCALE GENOMIC DNA]</scope>
</reference>
<keyword evidence="3" id="KW-1185">Reference proteome</keyword>
<proteinExistence type="predicted"/>
<sequence>MTFIYVFFVSLYFIVSISGFILARVFDEDKFEFNVHLVVSVLLLAFMFYTLGGN</sequence>
<protein>
    <submittedName>
        <fullName evidence="2">Uncharacterized protein</fullName>
    </submittedName>
</protein>
<accession>A0A1S5QTR0</accession>